<name>A0ABP5FXM9_9ACTN</name>
<proteinExistence type="predicted"/>
<dbReference type="Proteomes" id="UP001500751">
    <property type="component" value="Unassembled WGS sequence"/>
</dbReference>
<keyword evidence="3" id="KW-1185">Reference proteome</keyword>
<feature type="compositionally biased region" description="Polar residues" evidence="1">
    <location>
        <begin position="16"/>
        <end position="33"/>
    </location>
</feature>
<feature type="compositionally biased region" description="Low complexity" evidence="1">
    <location>
        <begin position="1"/>
        <end position="15"/>
    </location>
</feature>
<evidence type="ECO:0000313" key="2">
    <source>
        <dbReference type="EMBL" id="GAA2036319.1"/>
    </source>
</evidence>
<feature type="region of interest" description="Disordered" evidence="1">
    <location>
        <begin position="1"/>
        <end position="34"/>
    </location>
</feature>
<gene>
    <name evidence="2" type="ORF">GCM10009839_41490</name>
</gene>
<protein>
    <submittedName>
        <fullName evidence="2">Sialidase family protein</fullName>
    </submittedName>
</protein>
<dbReference type="InterPro" id="IPR036278">
    <property type="entry name" value="Sialidase_sf"/>
</dbReference>
<dbReference type="SUPFAM" id="SSF50939">
    <property type="entry name" value="Sialidases"/>
    <property type="match status" value="2"/>
</dbReference>
<evidence type="ECO:0000256" key="1">
    <source>
        <dbReference type="SAM" id="MobiDB-lite"/>
    </source>
</evidence>
<dbReference type="RefSeq" id="WP_344667279.1">
    <property type="nucleotide sequence ID" value="NZ_BAAAQN010000023.1"/>
</dbReference>
<evidence type="ECO:0000313" key="3">
    <source>
        <dbReference type="Proteomes" id="UP001500751"/>
    </source>
</evidence>
<dbReference type="CDD" id="cd15482">
    <property type="entry name" value="Sialidase_non-viral"/>
    <property type="match status" value="1"/>
</dbReference>
<dbReference type="EMBL" id="BAAAQN010000023">
    <property type="protein sequence ID" value="GAA2036319.1"/>
    <property type="molecule type" value="Genomic_DNA"/>
</dbReference>
<comment type="caution">
    <text evidence="2">The sequence shown here is derived from an EMBL/GenBank/DDBJ whole genome shotgun (WGS) entry which is preliminary data.</text>
</comment>
<dbReference type="Gene3D" id="2.120.10.10">
    <property type="match status" value="2"/>
</dbReference>
<sequence>MTGSGASATHTTSYSLTVNGTGPTLQKVSTDPFTDTDAQHATEVEPDTYAYGTTIVSAFQVGRVYGGGASDLGWATSTDSGATWQHGFLPGITVNQGGSYAQVSDASVVYDAKHTAWLVVGLPIDSSGNALGLTVNRSTDGGLTWGSATHAVGFDGAGYDKQWITCDNTPTSPYYGNCYIEADLTSSGNAEFMSTSTDGGVTWGAKKQPAGSPAGLGGQPVVQPNGTVVVPFSTNGSAIEAFTSTNGGGGWGSVNTVSSVSAHGVAGGLRDGEGLPSAEIDAAGKVYVVWQDCRFRSGCPGNDIVLSTSANGTSWSAVSRIPIDATTSGADHFIPGIGVDHATSGGTAKLGVYYYFYPTSNCTASTCRMSVGFISSADGGSTWSAAQTVAGPMTMAQIAGTSQGTMVGDYISASVVSGRSIALFAVGKAPTNGQAFDEGMWTVGGGLSLRGGSARAATGPVYGGPVRLRTGGHGFLM</sequence>
<accession>A0ABP5FXM9</accession>
<reference evidence="3" key="1">
    <citation type="journal article" date="2019" name="Int. J. Syst. Evol. Microbiol.">
        <title>The Global Catalogue of Microorganisms (GCM) 10K type strain sequencing project: providing services to taxonomists for standard genome sequencing and annotation.</title>
        <authorList>
            <consortium name="The Broad Institute Genomics Platform"/>
            <consortium name="The Broad Institute Genome Sequencing Center for Infectious Disease"/>
            <person name="Wu L."/>
            <person name="Ma J."/>
        </authorList>
    </citation>
    <scope>NUCLEOTIDE SEQUENCE [LARGE SCALE GENOMIC DNA]</scope>
    <source>
        <strain evidence="3">JCM 16014</strain>
    </source>
</reference>
<organism evidence="2 3">
    <name type="scientific">Catenulispora yoronensis</name>
    <dbReference type="NCBI Taxonomy" id="450799"/>
    <lineage>
        <taxon>Bacteria</taxon>
        <taxon>Bacillati</taxon>
        <taxon>Actinomycetota</taxon>
        <taxon>Actinomycetes</taxon>
        <taxon>Catenulisporales</taxon>
        <taxon>Catenulisporaceae</taxon>
        <taxon>Catenulispora</taxon>
    </lineage>
</organism>